<organism evidence="1 2">
    <name type="scientific">Nocardia gamkensis</name>
    <dbReference type="NCBI Taxonomy" id="352869"/>
    <lineage>
        <taxon>Bacteria</taxon>
        <taxon>Bacillati</taxon>
        <taxon>Actinomycetota</taxon>
        <taxon>Actinomycetes</taxon>
        <taxon>Mycobacteriales</taxon>
        <taxon>Nocardiaceae</taxon>
        <taxon>Nocardia</taxon>
    </lineage>
</organism>
<evidence type="ECO:0008006" key="3">
    <source>
        <dbReference type="Google" id="ProtNLM"/>
    </source>
</evidence>
<gene>
    <name evidence="1" type="ORF">HGB38_23035</name>
</gene>
<reference evidence="1 2" key="1">
    <citation type="submission" date="2020-04" db="EMBL/GenBank/DDBJ databases">
        <title>MicrobeNet Type strains.</title>
        <authorList>
            <person name="Nicholson A.C."/>
        </authorList>
    </citation>
    <scope>NUCLEOTIDE SEQUENCE [LARGE SCALE GENOMIC DNA]</scope>
    <source>
        <strain evidence="1 2">DSM 44956</strain>
    </source>
</reference>
<keyword evidence="2" id="KW-1185">Reference proteome</keyword>
<proteinExistence type="predicted"/>
<dbReference type="RefSeq" id="WP_062968801.1">
    <property type="nucleotide sequence ID" value="NZ_JAAXOS010000011.1"/>
</dbReference>
<evidence type="ECO:0000313" key="2">
    <source>
        <dbReference type="Proteomes" id="UP000540698"/>
    </source>
</evidence>
<accession>A0A7X6L765</accession>
<sequence>MSATWAKAPDFADQPARRAEVRAQTVVDQQRYLEDGLTPLRCQACRSQVLVRKSSPHQTSVQWTGDPAEHCPVFAELSASGHGPGRPDSCPNLERTIAWAVDEGVLEIPE</sequence>
<evidence type="ECO:0000313" key="1">
    <source>
        <dbReference type="EMBL" id="NKY29070.1"/>
    </source>
</evidence>
<name>A0A7X6L765_9NOCA</name>
<dbReference type="AlphaFoldDB" id="A0A7X6L765"/>
<protein>
    <recommendedName>
        <fullName evidence="3">Ferredoxin</fullName>
    </recommendedName>
</protein>
<dbReference type="Proteomes" id="UP000540698">
    <property type="component" value="Unassembled WGS sequence"/>
</dbReference>
<dbReference type="EMBL" id="JAAXOS010000011">
    <property type="protein sequence ID" value="NKY29070.1"/>
    <property type="molecule type" value="Genomic_DNA"/>
</dbReference>
<comment type="caution">
    <text evidence="1">The sequence shown here is derived from an EMBL/GenBank/DDBJ whole genome shotgun (WGS) entry which is preliminary data.</text>
</comment>